<dbReference type="EMBL" id="RZGK01000006">
    <property type="protein sequence ID" value="KAF9698257.1"/>
    <property type="molecule type" value="Genomic_DNA"/>
</dbReference>
<accession>A0A8H7MLB6</accession>
<feature type="compositionally biased region" description="Basic and acidic residues" evidence="1">
    <location>
        <begin position="11"/>
        <end position="20"/>
    </location>
</feature>
<dbReference type="AlphaFoldDB" id="A0A8H7MLB6"/>
<evidence type="ECO:0000256" key="1">
    <source>
        <dbReference type="SAM" id="MobiDB-lite"/>
    </source>
</evidence>
<evidence type="ECO:0000313" key="2">
    <source>
        <dbReference type="EMBL" id="KAF9698257.1"/>
    </source>
</evidence>
<dbReference type="OrthoDB" id="10630943at2759"/>
<sequence length="273" mass="29197">MKSAAHQLATGDERQSDTHRTKSSGGAVVTGQALAAQATDRRAGHSLRVVANGPRDMRRFRSTSEHCGHSRYLPPTTNPNAEDDAVHCCHYRYWRQSRGVGAPSAQVAMAHGHIFFTSGPPGCYQVSQTHKNGSPRGCAGRQTAHAGPDNGLSGIPGLACIVCIMAASSRGPLHVIAISSSGSSLRRSPNGRLLARAAARVRASSRTLHHARSQPGPPLSSLQRGSSPRKIRRPPFLARCTSLKESRLFNLALFSRSLAYALQRAAFAAPSKW</sequence>
<gene>
    <name evidence="2" type="ORF">EKO04_003438</name>
</gene>
<reference evidence="2" key="1">
    <citation type="submission" date="2018-12" db="EMBL/GenBank/DDBJ databases">
        <authorList>
            <person name="Syme R.A."/>
            <person name="Farfan-Caceres L."/>
            <person name="Lichtenzveig J."/>
        </authorList>
    </citation>
    <scope>NUCLEOTIDE SEQUENCE</scope>
    <source>
        <strain evidence="2">Al4</strain>
    </source>
</reference>
<organism evidence="2 3">
    <name type="scientific">Ascochyta lentis</name>
    <dbReference type="NCBI Taxonomy" id="205686"/>
    <lineage>
        <taxon>Eukaryota</taxon>
        <taxon>Fungi</taxon>
        <taxon>Dikarya</taxon>
        <taxon>Ascomycota</taxon>
        <taxon>Pezizomycotina</taxon>
        <taxon>Dothideomycetes</taxon>
        <taxon>Pleosporomycetidae</taxon>
        <taxon>Pleosporales</taxon>
        <taxon>Pleosporineae</taxon>
        <taxon>Didymellaceae</taxon>
        <taxon>Ascochyta</taxon>
    </lineage>
</organism>
<feature type="region of interest" description="Disordered" evidence="1">
    <location>
        <begin position="1"/>
        <end position="44"/>
    </location>
</feature>
<evidence type="ECO:0000313" key="3">
    <source>
        <dbReference type="Proteomes" id="UP000651452"/>
    </source>
</evidence>
<feature type="region of interest" description="Disordered" evidence="1">
    <location>
        <begin position="204"/>
        <end position="233"/>
    </location>
</feature>
<reference evidence="2" key="2">
    <citation type="submission" date="2020-09" db="EMBL/GenBank/DDBJ databases">
        <title>Reference genome assembly for Australian Ascochyta lentis isolate Al4.</title>
        <authorList>
            <person name="Lee R.C."/>
            <person name="Farfan-Caceres L.M."/>
            <person name="Debler J.W."/>
            <person name="Williams A.H."/>
            <person name="Henares B.M."/>
        </authorList>
    </citation>
    <scope>NUCLEOTIDE SEQUENCE</scope>
    <source>
        <strain evidence="2">Al4</strain>
    </source>
</reference>
<comment type="caution">
    <text evidence="2">The sequence shown here is derived from an EMBL/GenBank/DDBJ whole genome shotgun (WGS) entry which is preliminary data.</text>
</comment>
<proteinExistence type="predicted"/>
<keyword evidence="3" id="KW-1185">Reference proteome</keyword>
<dbReference type="Proteomes" id="UP000651452">
    <property type="component" value="Unassembled WGS sequence"/>
</dbReference>
<name>A0A8H7MLB6_9PLEO</name>
<protein>
    <submittedName>
        <fullName evidence="2">Uncharacterized protein</fullName>
    </submittedName>
</protein>